<name>A0A8J3CYV2_9BACT</name>
<reference evidence="1" key="1">
    <citation type="journal article" date="2014" name="Int. J. Syst. Evol. Microbiol.">
        <title>Complete genome sequence of Corynebacterium casei LMG S-19264T (=DSM 44701T), isolated from a smear-ripened cheese.</title>
        <authorList>
            <consortium name="US DOE Joint Genome Institute (JGI-PGF)"/>
            <person name="Walter F."/>
            <person name="Albersmeier A."/>
            <person name="Kalinowski J."/>
            <person name="Ruckert C."/>
        </authorList>
    </citation>
    <scope>NUCLEOTIDE SEQUENCE</scope>
    <source>
        <strain evidence="1">KCTC 23224</strain>
    </source>
</reference>
<gene>
    <name evidence="1" type="ORF">GCM10008106_33830</name>
</gene>
<reference evidence="1" key="2">
    <citation type="submission" date="2020-09" db="EMBL/GenBank/DDBJ databases">
        <authorList>
            <person name="Sun Q."/>
            <person name="Kim S."/>
        </authorList>
    </citation>
    <scope>NUCLEOTIDE SEQUENCE</scope>
    <source>
        <strain evidence="1">KCTC 23224</strain>
    </source>
</reference>
<protein>
    <submittedName>
        <fullName evidence="1">Uncharacterized protein</fullName>
    </submittedName>
</protein>
<proteinExistence type="predicted"/>
<organism evidence="1 2">
    <name type="scientific">Mongoliitalea lutea</name>
    <dbReference type="NCBI Taxonomy" id="849756"/>
    <lineage>
        <taxon>Bacteria</taxon>
        <taxon>Pseudomonadati</taxon>
        <taxon>Bacteroidota</taxon>
        <taxon>Cytophagia</taxon>
        <taxon>Cytophagales</taxon>
        <taxon>Cyclobacteriaceae</taxon>
        <taxon>Mongoliitalea</taxon>
    </lineage>
</organism>
<dbReference type="EMBL" id="BMYF01000025">
    <property type="protein sequence ID" value="GHB50242.1"/>
    <property type="molecule type" value="Genomic_DNA"/>
</dbReference>
<dbReference type="RefSeq" id="WP_189585603.1">
    <property type="nucleotide sequence ID" value="NZ_BMYF01000025.1"/>
</dbReference>
<keyword evidence="2" id="KW-1185">Reference proteome</keyword>
<dbReference type="Proteomes" id="UP000642809">
    <property type="component" value="Unassembled WGS sequence"/>
</dbReference>
<comment type="caution">
    <text evidence="1">The sequence shown here is derived from an EMBL/GenBank/DDBJ whole genome shotgun (WGS) entry which is preliminary data.</text>
</comment>
<dbReference type="AlphaFoldDB" id="A0A8J3CYV2"/>
<evidence type="ECO:0000313" key="1">
    <source>
        <dbReference type="EMBL" id="GHB50242.1"/>
    </source>
</evidence>
<accession>A0A8J3CYV2</accession>
<evidence type="ECO:0000313" key="2">
    <source>
        <dbReference type="Proteomes" id="UP000642809"/>
    </source>
</evidence>
<sequence length="236" mass="27943">MNKLSENWITEGWIDFEYKKYILLAYMKHVSGQFKEVKLYPPLAELIHHYARLKGFADSKEMLKDAFPKQLQGPDWSTMSMNYKPLLMDDELMKQLNEIVDYSLPRFKKAIEEGKDIYDFLESEMKIEPIGISPLYQREGYAMLTLDASKDIYIYRYKVSLFQQATDTLKGIMMQLVKKVRRTFAHTFEQLKLELARSYKDLPNPATYRIHSKYQIPLDESFLPITKRILLKAIQE</sequence>